<dbReference type="AlphaFoldDB" id="A0A392UU68"/>
<keyword evidence="2" id="KW-1185">Reference proteome</keyword>
<protein>
    <submittedName>
        <fullName evidence="1">Uncharacterized protein</fullName>
    </submittedName>
</protein>
<dbReference type="Proteomes" id="UP000265520">
    <property type="component" value="Unassembled WGS sequence"/>
</dbReference>
<evidence type="ECO:0000313" key="2">
    <source>
        <dbReference type="Proteomes" id="UP000265520"/>
    </source>
</evidence>
<name>A0A392UU68_9FABA</name>
<reference evidence="1 2" key="1">
    <citation type="journal article" date="2018" name="Front. Plant Sci.">
        <title>Red Clover (Trifolium pratense) and Zigzag Clover (T. medium) - A Picture of Genomic Similarities and Differences.</title>
        <authorList>
            <person name="Dluhosova J."/>
            <person name="Istvanek J."/>
            <person name="Nedelnik J."/>
            <person name="Repkova J."/>
        </authorList>
    </citation>
    <scope>NUCLEOTIDE SEQUENCE [LARGE SCALE GENOMIC DNA]</scope>
    <source>
        <strain evidence="2">cv. 10/8</strain>
        <tissue evidence="1">Leaf</tissue>
    </source>
</reference>
<comment type="caution">
    <text evidence="1">The sequence shown here is derived from an EMBL/GenBank/DDBJ whole genome shotgun (WGS) entry which is preliminary data.</text>
</comment>
<sequence>GKMALALILEASVLHLGGGVRKRIDFLDFSRSYHGHGQG</sequence>
<evidence type="ECO:0000313" key="1">
    <source>
        <dbReference type="EMBL" id="MCI78672.1"/>
    </source>
</evidence>
<proteinExistence type="predicted"/>
<feature type="non-terminal residue" evidence="1">
    <location>
        <position position="1"/>
    </location>
</feature>
<accession>A0A392UU68</accession>
<dbReference type="EMBL" id="LXQA010956097">
    <property type="protein sequence ID" value="MCI78672.1"/>
    <property type="molecule type" value="Genomic_DNA"/>
</dbReference>
<organism evidence="1 2">
    <name type="scientific">Trifolium medium</name>
    <dbReference type="NCBI Taxonomy" id="97028"/>
    <lineage>
        <taxon>Eukaryota</taxon>
        <taxon>Viridiplantae</taxon>
        <taxon>Streptophyta</taxon>
        <taxon>Embryophyta</taxon>
        <taxon>Tracheophyta</taxon>
        <taxon>Spermatophyta</taxon>
        <taxon>Magnoliopsida</taxon>
        <taxon>eudicotyledons</taxon>
        <taxon>Gunneridae</taxon>
        <taxon>Pentapetalae</taxon>
        <taxon>rosids</taxon>
        <taxon>fabids</taxon>
        <taxon>Fabales</taxon>
        <taxon>Fabaceae</taxon>
        <taxon>Papilionoideae</taxon>
        <taxon>50 kb inversion clade</taxon>
        <taxon>NPAAA clade</taxon>
        <taxon>Hologalegina</taxon>
        <taxon>IRL clade</taxon>
        <taxon>Trifolieae</taxon>
        <taxon>Trifolium</taxon>
    </lineage>
</organism>
<gene>
    <name evidence="1" type="ORF">A2U01_0099943</name>
</gene>